<reference evidence="1 2" key="1">
    <citation type="submission" date="2019-08" db="EMBL/GenBank/DDBJ databases">
        <title>Bacillus genomes from the desert of Cuatro Cienegas, Coahuila.</title>
        <authorList>
            <person name="Olmedo-Alvarez G."/>
        </authorList>
    </citation>
    <scope>NUCLEOTIDE SEQUENCE [LARGE SCALE GENOMIC DNA]</scope>
    <source>
        <strain evidence="1 2">CH108_3D</strain>
    </source>
</reference>
<comment type="caution">
    <text evidence="1">The sequence shown here is derived from an EMBL/GenBank/DDBJ whole genome shotgun (WGS) entry which is preliminary data.</text>
</comment>
<dbReference type="Proteomes" id="UP000322997">
    <property type="component" value="Unassembled WGS sequence"/>
</dbReference>
<sequence>MVLLDDHGFPELFDDIDQFRQIIQLNIPFSLDFVGTIQWFSLVSATGTFDVKDHVGITLE</sequence>
<protein>
    <submittedName>
        <fullName evidence="1">Uncharacterized protein</fullName>
    </submittedName>
</protein>
<gene>
    <name evidence="1" type="ORF">FZC83_08750</name>
</gene>
<organism evidence="1 2">
    <name type="scientific">Rossellomorea marisflavi</name>
    <dbReference type="NCBI Taxonomy" id="189381"/>
    <lineage>
        <taxon>Bacteria</taxon>
        <taxon>Bacillati</taxon>
        <taxon>Bacillota</taxon>
        <taxon>Bacilli</taxon>
        <taxon>Bacillales</taxon>
        <taxon>Bacillaceae</taxon>
        <taxon>Rossellomorea</taxon>
    </lineage>
</organism>
<dbReference type="RefSeq" id="WP_187443066.1">
    <property type="nucleotide sequence ID" value="NZ_JBCMYD010000043.1"/>
</dbReference>
<evidence type="ECO:0000313" key="1">
    <source>
        <dbReference type="EMBL" id="TYS55025.1"/>
    </source>
</evidence>
<evidence type="ECO:0000313" key="2">
    <source>
        <dbReference type="Proteomes" id="UP000322997"/>
    </source>
</evidence>
<name>A0A5D4RUH2_9BACI</name>
<accession>A0A5D4RUH2</accession>
<proteinExistence type="predicted"/>
<dbReference type="EMBL" id="VTEQ01000002">
    <property type="protein sequence ID" value="TYS55025.1"/>
    <property type="molecule type" value="Genomic_DNA"/>
</dbReference>
<dbReference type="AlphaFoldDB" id="A0A5D4RUH2"/>